<organism evidence="2 3">
    <name type="scientific">Ambispora leptoticha</name>
    <dbReference type="NCBI Taxonomy" id="144679"/>
    <lineage>
        <taxon>Eukaryota</taxon>
        <taxon>Fungi</taxon>
        <taxon>Fungi incertae sedis</taxon>
        <taxon>Mucoromycota</taxon>
        <taxon>Glomeromycotina</taxon>
        <taxon>Glomeromycetes</taxon>
        <taxon>Archaeosporales</taxon>
        <taxon>Ambisporaceae</taxon>
        <taxon>Ambispora</taxon>
    </lineage>
</organism>
<gene>
    <name evidence="2" type="ORF">ALEPTO_LOCUS12024</name>
</gene>
<proteinExistence type="predicted"/>
<sequence>MSKLRPKEDNCELEHDINKHSQNFENHMTAPSGRRYGDMGIK</sequence>
<feature type="region of interest" description="Disordered" evidence="1">
    <location>
        <begin position="19"/>
        <end position="42"/>
    </location>
</feature>
<name>A0A9N9I099_9GLOM</name>
<evidence type="ECO:0000313" key="3">
    <source>
        <dbReference type="Proteomes" id="UP000789508"/>
    </source>
</evidence>
<keyword evidence="3" id="KW-1185">Reference proteome</keyword>
<evidence type="ECO:0000256" key="1">
    <source>
        <dbReference type="SAM" id="MobiDB-lite"/>
    </source>
</evidence>
<dbReference type="AlphaFoldDB" id="A0A9N9I099"/>
<feature type="non-terminal residue" evidence="2">
    <location>
        <position position="42"/>
    </location>
</feature>
<protein>
    <submittedName>
        <fullName evidence="2">13798_t:CDS:1</fullName>
    </submittedName>
</protein>
<accession>A0A9N9I099</accession>
<comment type="caution">
    <text evidence="2">The sequence shown here is derived from an EMBL/GenBank/DDBJ whole genome shotgun (WGS) entry which is preliminary data.</text>
</comment>
<dbReference type="EMBL" id="CAJVPS010023837">
    <property type="protein sequence ID" value="CAG8714623.1"/>
    <property type="molecule type" value="Genomic_DNA"/>
</dbReference>
<reference evidence="2" key="1">
    <citation type="submission" date="2021-06" db="EMBL/GenBank/DDBJ databases">
        <authorList>
            <person name="Kallberg Y."/>
            <person name="Tangrot J."/>
            <person name="Rosling A."/>
        </authorList>
    </citation>
    <scope>NUCLEOTIDE SEQUENCE</scope>
    <source>
        <strain evidence="2">FL130A</strain>
    </source>
</reference>
<dbReference type="Proteomes" id="UP000789508">
    <property type="component" value="Unassembled WGS sequence"/>
</dbReference>
<evidence type="ECO:0000313" key="2">
    <source>
        <dbReference type="EMBL" id="CAG8714623.1"/>
    </source>
</evidence>